<keyword evidence="9" id="KW-0175">Coiled coil</keyword>
<protein>
    <recommendedName>
        <fullName evidence="2">histidine kinase</fullName>
        <ecNumber evidence="2">2.7.13.3</ecNumber>
    </recommendedName>
</protein>
<feature type="transmembrane region" description="Helical" evidence="11">
    <location>
        <begin position="97"/>
        <end position="116"/>
    </location>
</feature>
<keyword evidence="5" id="KW-0547">Nucleotide-binding</keyword>
<evidence type="ECO:0000256" key="9">
    <source>
        <dbReference type="SAM" id="Coils"/>
    </source>
</evidence>
<dbReference type="Pfam" id="PF02518">
    <property type="entry name" value="HATPase_c"/>
    <property type="match status" value="1"/>
</dbReference>
<evidence type="ECO:0000256" key="11">
    <source>
        <dbReference type="SAM" id="Phobius"/>
    </source>
</evidence>
<sequence>MDNERSRLPAAQDRSVPSGGGGRVRAMVRRVLDAPAYPWITAAVLSCTAVAEALRMRPDSPLVLLTALIATVCSAWRHSRPVLARVSIGGALLNSLVWPQMFMSVALAGLLGFYALSRNRVHHPVMLVACGTIGAILVNIGQIKAGAYDLTGLAPEHTRGVLPYLTDSFVVAVAMVTAVSIGDAMRSREEMRRERRAAEARRIATERQRAAESERARITRELHDVVAHSVSLIAVQAESATYTIADLGPEGRENFQQIAESARTALWELRQILDVLRDRSGEGPLTAPQPTLERLDELIEQHRAAGGEVELRRTGGPRPMPVPAAVGLAAFRIVQEALTNTRKHAPGARAVVEIGRHPDRVTVRVEDDGAHGTGMSAPGGPAPRGLSAVDGTGHGLAGMHERAALLSGRLSAGPRPSGGFVVDAVLPMGQTRDPEDRSGTWEGVATG</sequence>
<keyword evidence="15" id="KW-1185">Reference proteome</keyword>
<organism evidence="14 15">
    <name type="scientific">Streptomyces shaanxiensis</name>
    <dbReference type="NCBI Taxonomy" id="653357"/>
    <lineage>
        <taxon>Bacteria</taxon>
        <taxon>Bacillati</taxon>
        <taxon>Actinomycetota</taxon>
        <taxon>Actinomycetes</taxon>
        <taxon>Kitasatosporales</taxon>
        <taxon>Streptomycetaceae</taxon>
        <taxon>Streptomyces</taxon>
    </lineage>
</organism>
<dbReference type="InterPro" id="IPR003594">
    <property type="entry name" value="HATPase_dom"/>
</dbReference>
<evidence type="ECO:0000256" key="5">
    <source>
        <dbReference type="ARBA" id="ARBA00022741"/>
    </source>
</evidence>
<dbReference type="InterPro" id="IPR036890">
    <property type="entry name" value="HATPase_C_sf"/>
</dbReference>
<keyword evidence="3" id="KW-0597">Phosphoprotein</keyword>
<dbReference type="EC" id="2.7.13.3" evidence="2"/>
<dbReference type="SUPFAM" id="SSF55874">
    <property type="entry name" value="ATPase domain of HSP90 chaperone/DNA topoisomerase II/histidine kinase"/>
    <property type="match status" value="1"/>
</dbReference>
<keyword evidence="11" id="KW-0812">Transmembrane</keyword>
<dbReference type="EMBL" id="BAAAZY010000006">
    <property type="protein sequence ID" value="GAA4045949.1"/>
    <property type="molecule type" value="Genomic_DNA"/>
</dbReference>
<name>A0ABP7UKE7_9ACTN</name>
<keyword evidence="6 14" id="KW-0418">Kinase</keyword>
<dbReference type="CDD" id="cd16917">
    <property type="entry name" value="HATPase_UhpB-NarQ-NarX-like"/>
    <property type="match status" value="1"/>
</dbReference>
<dbReference type="PANTHER" id="PTHR24421:SF10">
    <property type="entry name" value="NITRATE_NITRITE SENSOR PROTEIN NARQ"/>
    <property type="match status" value="1"/>
</dbReference>
<feature type="transmembrane region" description="Helical" evidence="11">
    <location>
        <begin position="61"/>
        <end position="77"/>
    </location>
</feature>
<dbReference type="Gene3D" id="1.20.5.1930">
    <property type="match status" value="1"/>
</dbReference>
<feature type="coiled-coil region" evidence="9">
    <location>
        <begin position="181"/>
        <end position="208"/>
    </location>
</feature>
<reference evidence="15" key="1">
    <citation type="journal article" date="2019" name="Int. J. Syst. Evol. Microbiol.">
        <title>The Global Catalogue of Microorganisms (GCM) 10K type strain sequencing project: providing services to taxonomists for standard genome sequencing and annotation.</title>
        <authorList>
            <consortium name="The Broad Institute Genomics Platform"/>
            <consortium name="The Broad Institute Genome Sequencing Center for Infectious Disease"/>
            <person name="Wu L."/>
            <person name="Ma J."/>
        </authorList>
    </citation>
    <scope>NUCLEOTIDE SEQUENCE [LARGE SCALE GENOMIC DNA]</scope>
    <source>
        <strain evidence="15">JCM 16925</strain>
    </source>
</reference>
<dbReference type="InterPro" id="IPR050482">
    <property type="entry name" value="Sensor_HK_TwoCompSys"/>
</dbReference>
<evidence type="ECO:0000256" key="3">
    <source>
        <dbReference type="ARBA" id="ARBA00022553"/>
    </source>
</evidence>
<evidence type="ECO:0000256" key="1">
    <source>
        <dbReference type="ARBA" id="ARBA00000085"/>
    </source>
</evidence>
<keyword evidence="11" id="KW-1133">Transmembrane helix</keyword>
<evidence type="ECO:0000256" key="8">
    <source>
        <dbReference type="ARBA" id="ARBA00023012"/>
    </source>
</evidence>
<evidence type="ECO:0000256" key="4">
    <source>
        <dbReference type="ARBA" id="ARBA00022679"/>
    </source>
</evidence>
<evidence type="ECO:0000259" key="13">
    <source>
        <dbReference type="Pfam" id="PF07730"/>
    </source>
</evidence>
<keyword evidence="4" id="KW-0808">Transferase</keyword>
<comment type="caution">
    <text evidence="14">The sequence shown here is derived from an EMBL/GenBank/DDBJ whole genome shotgun (WGS) entry which is preliminary data.</text>
</comment>
<feature type="domain" description="Histidine kinase/HSP90-like ATPase" evidence="12">
    <location>
        <begin position="330"/>
        <end position="428"/>
    </location>
</feature>
<gene>
    <name evidence="14" type="ORF">GCM10022233_14490</name>
</gene>
<keyword evidence="7" id="KW-0067">ATP-binding</keyword>
<dbReference type="PANTHER" id="PTHR24421">
    <property type="entry name" value="NITRATE/NITRITE SENSOR PROTEIN NARX-RELATED"/>
    <property type="match status" value="1"/>
</dbReference>
<evidence type="ECO:0000256" key="6">
    <source>
        <dbReference type="ARBA" id="ARBA00022777"/>
    </source>
</evidence>
<evidence type="ECO:0000313" key="15">
    <source>
        <dbReference type="Proteomes" id="UP001499984"/>
    </source>
</evidence>
<proteinExistence type="predicted"/>
<accession>A0ABP7UKE7</accession>
<feature type="region of interest" description="Disordered" evidence="10">
    <location>
        <begin position="1"/>
        <end position="22"/>
    </location>
</feature>
<dbReference type="Pfam" id="PF07730">
    <property type="entry name" value="HisKA_3"/>
    <property type="match status" value="1"/>
</dbReference>
<dbReference type="GO" id="GO:0016301">
    <property type="term" value="F:kinase activity"/>
    <property type="evidence" value="ECO:0007669"/>
    <property type="project" value="UniProtKB-KW"/>
</dbReference>
<evidence type="ECO:0000313" key="14">
    <source>
        <dbReference type="EMBL" id="GAA4045949.1"/>
    </source>
</evidence>
<dbReference type="Gene3D" id="3.30.565.10">
    <property type="entry name" value="Histidine kinase-like ATPase, C-terminal domain"/>
    <property type="match status" value="1"/>
</dbReference>
<evidence type="ECO:0000259" key="12">
    <source>
        <dbReference type="Pfam" id="PF02518"/>
    </source>
</evidence>
<keyword evidence="11" id="KW-0472">Membrane</keyword>
<dbReference type="InterPro" id="IPR011712">
    <property type="entry name" value="Sig_transdc_His_kin_sub3_dim/P"/>
</dbReference>
<evidence type="ECO:0000256" key="2">
    <source>
        <dbReference type="ARBA" id="ARBA00012438"/>
    </source>
</evidence>
<dbReference type="RefSeq" id="WP_345009781.1">
    <property type="nucleotide sequence ID" value="NZ_BAAAZY010000006.1"/>
</dbReference>
<feature type="transmembrane region" description="Helical" evidence="11">
    <location>
        <begin position="161"/>
        <end position="185"/>
    </location>
</feature>
<feature type="transmembrane region" description="Helical" evidence="11">
    <location>
        <begin position="123"/>
        <end position="141"/>
    </location>
</feature>
<feature type="domain" description="Signal transduction histidine kinase subgroup 3 dimerisation and phosphoacceptor" evidence="13">
    <location>
        <begin position="214"/>
        <end position="279"/>
    </location>
</feature>
<keyword evidence="8" id="KW-0902">Two-component regulatory system</keyword>
<comment type="catalytic activity">
    <reaction evidence="1">
        <text>ATP + protein L-histidine = ADP + protein N-phospho-L-histidine.</text>
        <dbReference type="EC" id="2.7.13.3"/>
    </reaction>
</comment>
<dbReference type="Proteomes" id="UP001499984">
    <property type="component" value="Unassembled WGS sequence"/>
</dbReference>
<feature type="region of interest" description="Disordered" evidence="10">
    <location>
        <begin position="368"/>
        <end position="395"/>
    </location>
</feature>
<evidence type="ECO:0000256" key="7">
    <source>
        <dbReference type="ARBA" id="ARBA00022840"/>
    </source>
</evidence>
<evidence type="ECO:0000256" key="10">
    <source>
        <dbReference type="SAM" id="MobiDB-lite"/>
    </source>
</evidence>